<dbReference type="AlphaFoldDB" id="A0A0N1I0E8"/>
<evidence type="ECO:0000256" key="1">
    <source>
        <dbReference type="ARBA" id="ARBA00009283"/>
    </source>
</evidence>
<comment type="caution">
    <text evidence="7">The sequence shown here is derived from an EMBL/GenBank/DDBJ whole genome shotgun (WGS) entry which is preliminary data.</text>
</comment>
<feature type="region of interest" description="Disordered" evidence="5">
    <location>
        <begin position="469"/>
        <end position="497"/>
    </location>
</feature>
<feature type="binding site" evidence="4">
    <location>
        <begin position="383"/>
        <end position="387"/>
    </location>
    <ligand>
        <name>ATP</name>
        <dbReference type="ChEBI" id="CHEBI:30616"/>
    </ligand>
</feature>
<dbReference type="Pfam" id="PF01150">
    <property type="entry name" value="GDA1_CD39"/>
    <property type="match status" value="1"/>
</dbReference>
<evidence type="ECO:0000313" key="8">
    <source>
        <dbReference type="Proteomes" id="UP000038009"/>
    </source>
</evidence>
<dbReference type="Gene3D" id="3.30.420.40">
    <property type="match status" value="1"/>
</dbReference>
<evidence type="ECO:0000256" key="6">
    <source>
        <dbReference type="SAM" id="Phobius"/>
    </source>
</evidence>
<dbReference type="GO" id="GO:0016787">
    <property type="term" value="F:hydrolase activity"/>
    <property type="evidence" value="ECO:0007669"/>
    <property type="project" value="UniProtKB-KW"/>
</dbReference>
<dbReference type="VEuPathDB" id="TriTrypDB:Lsey_0061_0200"/>
<evidence type="ECO:0000313" key="7">
    <source>
        <dbReference type="EMBL" id="KPI88118.1"/>
    </source>
</evidence>
<name>A0A0N1I0E8_LEPSE</name>
<keyword evidence="6" id="KW-0472">Membrane</keyword>
<keyword evidence="2" id="KW-0378">Hydrolase</keyword>
<feature type="transmembrane region" description="Helical" evidence="6">
    <location>
        <begin position="17"/>
        <end position="41"/>
    </location>
</feature>
<evidence type="ECO:0000256" key="2">
    <source>
        <dbReference type="ARBA" id="ARBA00022801"/>
    </source>
</evidence>
<protein>
    <submittedName>
        <fullName evidence="7">Putative nucleoside phosphatase putative guanosine diphosphatase</fullName>
    </submittedName>
</protein>
<dbReference type="GO" id="GO:0005524">
    <property type="term" value="F:ATP binding"/>
    <property type="evidence" value="ECO:0007669"/>
    <property type="project" value="UniProtKB-KW"/>
</dbReference>
<dbReference type="InterPro" id="IPR000407">
    <property type="entry name" value="GDA1_CD39_NTPase"/>
</dbReference>
<keyword evidence="6" id="KW-0812">Transmembrane</keyword>
<keyword evidence="4" id="KW-0067">ATP-binding</keyword>
<evidence type="ECO:0000256" key="3">
    <source>
        <dbReference type="PIRSR" id="PIRSR600407-1"/>
    </source>
</evidence>
<reference evidence="7 8" key="1">
    <citation type="journal article" date="2015" name="PLoS Pathog.">
        <title>Leptomonas seymouri: Adaptations to the Dixenous Life Cycle Analyzed by Genome Sequencing, Transcriptome Profiling and Co-infection with Leishmania donovani.</title>
        <authorList>
            <person name="Kraeva N."/>
            <person name="Butenko A."/>
            <person name="Hlavacova J."/>
            <person name="Kostygov A."/>
            <person name="Myskova J."/>
            <person name="Grybchuk D."/>
            <person name="Lestinova T."/>
            <person name="Votypka J."/>
            <person name="Volf P."/>
            <person name="Opperdoes F."/>
            <person name="Flegontov P."/>
            <person name="Lukes J."/>
            <person name="Yurchenko V."/>
        </authorList>
    </citation>
    <scope>NUCLEOTIDE SEQUENCE [LARGE SCALE GENOMIC DNA]</scope>
    <source>
        <strain evidence="7 8">ATCC 30220</strain>
    </source>
</reference>
<dbReference type="Proteomes" id="UP000038009">
    <property type="component" value="Unassembled WGS sequence"/>
</dbReference>
<organism evidence="7 8">
    <name type="scientific">Leptomonas seymouri</name>
    <dbReference type="NCBI Taxonomy" id="5684"/>
    <lineage>
        <taxon>Eukaryota</taxon>
        <taxon>Discoba</taxon>
        <taxon>Euglenozoa</taxon>
        <taxon>Kinetoplastea</taxon>
        <taxon>Metakinetoplastina</taxon>
        <taxon>Trypanosomatida</taxon>
        <taxon>Trypanosomatidae</taxon>
        <taxon>Leishmaniinae</taxon>
        <taxon>Leptomonas</taxon>
    </lineage>
</organism>
<dbReference type="PANTHER" id="PTHR11782">
    <property type="entry name" value="ADENOSINE/GUANOSINE DIPHOSPHATASE"/>
    <property type="match status" value="1"/>
</dbReference>
<evidence type="ECO:0000256" key="5">
    <source>
        <dbReference type="SAM" id="MobiDB-lite"/>
    </source>
</evidence>
<accession>A0A0N1I0E8</accession>
<proteinExistence type="inferred from homology"/>
<dbReference type="OMA" id="RVHVYKY"/>
<dbReference type="EMBL" id="LJSK01000061">
    <property type="protein sequence ID" value="KPI88118.1"/>
    <property type="molecule type" value="Genomic_DNA"/>
</dbReference>
<feature type="active site" description="Proton acceptor" evidence="3">
    <location>
        <position position="352"/>
    </location>
</feature>
<gene>
    <name evidence="7" type="ORF">ABL78_2805</name>
</gene>
<comment type="similarity">
    <text evidence="1">Belongs to the GDA1/CD39 NTPase family.</text>
</comment>
<feature type="compositionally biased region" description="Acidic residues" evidence="5">
    <location>
        <begin position="479"/>
        <end position="491"/>
    </location>
</feature>
<keyword evidence="4" id="KW-0547">Nucleotide-binding</keyword>
<evidence type="ECO:0000256" key="4">
    <source>
        <dbReference type="PIRSR" id="PIRSR600407-2"/>
    </source>
</evidence>
<keyword evidence="6" id="KW-1133">Transmembrane helix</keyword>
<keyword evidence="8" id="KW-1185">Reference proteome</keyword>
<dbReference type="OrthoDB" id="6372431at2759"/>
<dbReference type="Gene3D" id="3.30.420.150">
    <property type="entry name" value="Exopolyphosphatase. Domain 2"/>
    <property type="match status" value="1"/>
</dbReference>
<sequence>MKGRVNGRKSVGGVGRIALTVCIGVLIVVFVMAYVVGIGAANPRKARLMESSRQLLERRKAELGKCMQMRDTYLNGDQLSAAQLIESLQGRTAAARESLRLEKEREASMRSVVQRCRDELKDLRNKSYGTPAGGIKAQLAELEKRRLALMDQHESLTNIKEMHRRSDLMALQKALVQKLAEMQRQPVGPDPATVCNKSPVMFSVVFDIGSSGNRVHVYKYALKAPTDGAPTVAPSLSAVARAPTAVEQRDVIGAIALKEEFFQKNYEALTKLPNPVKDAPGALRELFDGAKAFVSPHLHVCTPVEFKATAGLRSLGAEKAAEVLRAIRREYANEALWLRGSAPVRILGGSEEGPMAWLTVNFLLGAFEMNSGNATVAVIDVGGGSTQMVFEPGEGAFLTLPAHQQFTARLGRRPVRAYQHSYEGFGLHAATHELLSRIQVKPQTKPLTETSATMQSMPSEWQQQQGNTFSELFGSGDDTAADSNDDAEEAVADPQPDPAAMEAFPCFAVGYIDPLGVSNTKKTEAGVPVTGPNFAACVKLFRDRILKPENEPCPVAHCGIGKTPQPPLAAFTGDIYVLSFVYDLLSAASATSLAVSSEKFMVRLADLEQIGTRRCTALTLNSIKEATVDSSLQPAYDCMYYSYAYALLKYGYGIPEERQLHVAKSINGYEMAWTLGASLISLSQ</sequence>
<dbReference type="PANTHER" id="PTHR11782:SF127">
    <property type="entry name" value="NTPASE, ISOFORM F"/>
    <property type="match status" value="1"/>
</dbReference>